<proteinExistence type="predicted"/>
<dbReference type="AlphaFoldDB" id="A0A9D2J3P7"/>
<dbReference type="Pfam" id="PF11305">
    <property type="entry name" value="DUF3107"/>
    <property type="match status" value="1"/>
</dbReference>
<dbReference type="InterPro" id="IPR021456">
    <property type="entry name" value="DUF3107"/>
</dbReference>
<dbReference type="Proteomes" id="UP000824037">
    <property type="component" value="Unassembled WGS sequence"/>
</dbReference>
<protein>
    <submittedName>
        <fullName evidence="1">DUF3107 domain-containing protein</fullName>
    </submittedName>
</protein>
<sequence>MEITIGVKHVSRELNLEVEGEAKDVFDAVNEALAEQAKGNSAAVLSLTDEKGRQVVVPAASLGYVEIGAQTPRPVGFGTS</sequence>
<comment type="caution">
    <text evidence="1">The sequence shown here is derived from an EMBL/GenBank/DDBJ whole genome shotgun (WGS) entry which is preliminary data.</text>
</comment>
<dbReference type="EMBL" id="DXBY01000078">
    <property type="protein sequence ID" value="HIZ35122.1"/>
    <property type="molecule type" value="Genomic_DNA"/>
</dbReference>
<gene>
    <name evidence="1" type="ORF">H9815_05050</name>
</gene>
<evidence type="ECO:0000313" key="1">
    <source>
        <dbReference type="EMBL" id="HIZ35122.1"/>
    </source>
</evidence>
<name>A0A9D2J3P7_9MICO</name>
<accession>A0A9D2J3P7</accession>
<organism evidence="1 2">
    <name type="scientific">Candidatus Ruania gallistercoris</name>
    <dbReference type="NCBI Taxonomy" id="2838746"/>
    <lineage>
        <taxon>Bacteria</taxon>
        <taxon>Bacillati</taxon>
        <taxon>Actinomycetota</taxon>
        <taxon>Actinomycetes</taxon>
        <taxon>Micrococcales</taxon>
        <taxon>Ruaniaceae</taxon>
        <taxon>Ruania</taxon>
    </lineage>
</organism>
<evidence type="ECO:0000313" key="2">
    <source>
        <dbReference type="Proteomes" id="UP000824037"/>
    </source>
</evidence>
<reference evidence="1" key="1">
    <citation type="journal article" date="2021" name="PeerJ">
        <title>Extensive microbial diversity within the chicken gut microbiome revealed by metagenomics and culture.</title>
        <authorList>
            <person name="Gilroy R."/>
            <person name="Ravi A."/>
            <person name="Getino M."/>
            <person name="Pursley I."/>
            <person name="Horton D.L."/>
            <person name="Alikhan N.F."/>
            <person name="Baker D."/>
            <person name="Gharbi K."/>
            <person name="Hall N."/>
            <person name="Watson M."/>
            <person name="Adriaenssens E.M."/>
            <person name="Foster-Nyarko E."/>
            <person name="Jarju S."/>
            <person name="Secka A."/>
            <person name="Antonio M."/>
            <person name="Oren A."/>
            <person name="Chaudhuri R.R."/>
            <person name="La Ragione R."/>
            <person name="Hildebrand F."/>
            <person name="Pallen M.J."/>
        </authorList>
    </citation>
    <scope>NUCLEOTIDE SEQUENCE</scope>
    <source>
        <strain evidence="1">ChiGjej4B4-7305</strain>
    </source>
</reference>
<reference evidence="1" key="2">
    <citation type="submission" date="2021-04" db="EMBL/GenBank/DDBJ databases">
        <authorList>
            <person name="Gilroy R."/>
        </authorList>
    </citation>
    <scope>NUCLEOTIDE SEQUENCE</scope>
    <source>
        <strain evidence="1">ChiGjej4B4-7305</strain>
    </source>
</reference>